<feature type="chain" id="PRO_5013870070" description="Non-specific serine/threonine protein kinase" evidence="3">
    <location>
        <begin position="22"/>
        <end position="125"/>
    </location>
</feature>
<dbReference type="PANTHER" id="PTHR34558:SF4">
    <property type="entry name" value="TRANSMEMBRANE PROTEIN"/>
    <property type="match status" value="1"/>
</dbReference>
<evidence type="ECO:0000256" key="1">
    <source>
        <dbReference type="SAM" id="MobiDB-lite"/>
    </source>
</evidence>
<comment type="caution">
    <text evidence="4">The sequence shown here is derived from an EMBL/GenBank/DDBJ whole genome shotgun (WGS) entry which is preliminary data.</text>
</comment>
<reference evidence="5" key="1">
    <citation type="journal article" date="2018" name="Gigascience">
        <title>Genome assembly of the Pink Ipe (Handroanthus impetiginosus, Bignoniaceae), a highly valued, ecologically keystone Neotropical timber forest tree.</title>
        <authorList>
            <person name="Silva-Junior O.B."/>
            <person name="Grattapaglia D."/>
            <person name="Novaes E."/>
            <person name="Collevatti R.G."/>
        </authorList>
    </citation>
    <scope>NUCLEOTIDE SEQUENCE [LARGE SCALE GENOMIC DNA]</scope>
    <source>
        <strain evidence="5">cv. UFG-1</strain>
    </source>
</reference>
<keyword evidence="3" id="KW-0732">Signal</keyword>
<feature type="transmembrane region" description="Helical" evidence="2">
    <location>
        <begin position="91"/>
        <end position="113"/>
    </location>
</feature>
<accession>A0A2G9HQ27</accession>
<proteinExistence type="predicted"/>
<dbReference type="STRING" id="429701.A0A2G9HQ27"/>
<evidence type="ECO:0000256" key="3">
    <source>
        <dbReference type="SAM" id="SignalP"/>
    </source>
</evidence>
<keyword evidence="2" id="KW-0472">Membrane</keyword>
<dbReference type="AlphaFoldDB" id="A0A2G9HQ27"/>
<protein>
    <recommendedName>
        <fullName evidence="6">Non-specific serine/threonine protein kinase</fullName>
    </recommendedName>
</protein>
<feature type="compositionally biased region" description="Basic and acidic residues" evidence="1">
    <location>
        <begin position="59"/>
        <end position="88"/>
    </location>
</feature>
<keyword evidence="2" id="KW-1133">Transmembrane helix</keyword>
<name>A0A2G9HQ27_9LAMI</name>
<organism evidence="4 5">
    <name type="scientific">Handroanthus impetiginosus</name>
    <dbReference type="NCBI Taxonomy" id="429701"/>
    <lineage>
        <taxon>Eukaryota</taxon>
        <taxon>Viridiplantae</taxon>
        <taxon>Streptophyta</taxon>
        <taxon>Embryophyta</taxon>
        <taxon>Tracheophyta</taxon>
        <taxon>Spermatophyta</taxon>
        <taxon>Magnoliopsida</taxon>
        <taxon>eudicotyledons</taxon>
        <taxon>Gunneridae</taxon>
        <taxon>Pentapetalae</taxon>
        <taxon>asterids</taxon>
        <taxon>lamiids</taxon>
        <taxon>Lamiales</taxon>
        <taxon>Bignoniaceae</taxon>
        <taxon>Crescentiina</taxon>
        <taxon>Tabebuia alliance</taxon>
        <taxon>Handroanthus</taxon>
    </lineage>
</organism>
<gene>
    <name evidence="4" type="ORF">CDL12_07691</name>
</gene>
<feature type="region of interest" description="Disordered" evidence="1">
    <location>
        <begin position="27"/>
        <end position="93"/>
    </location>
</feature>
<keyword evidence="5" id="KW-1185">Reference proteome</keyword>
<evidence type="ECO:0000313" key="4">
    <source>
        <dbReference type="EMBL" id="PIN19632.1"/>
    </source>
</evidence>
<feature type="signal peptide" evidence="3">
    <location>
        <begin position="1"/>
        <end position="21"/>
    </location>
</feature>
<evidence type="ECO:0000256" key="2">
    <source>
        <dbReference type="SAM" id="Phobius"/>
    </source>
</evidence>
<dbReference type="EMBL" id="NKXS01001245">
    <property type="protein sequence ID" value="PIN19632.1"/>
    <property type="molecule type" value="Genomic_DNA"/>
</dbReference>
<dbReference type="PANTHER" id="PTHR34558">
    <property type="entry name" value="EXPRESSED PROTEIN"/>
    <property type="match status" value="1"/>
</dbReference>
<dbReference type="OrthoDB" id="913813at2759"/>
<sequence length="125" mass="13412">MGMRFLLVFITLSSLFLTLHAQGDGIAAKSEAGPPRLRSRSRTLLSEPEKSIAAPPAGKDLEQADDKERETAAEAPESRKLGRHHSPDKSVAGGGVIIGGLVTAIFAAVYCYIRVTRRRPAESLT</sequence>
<evidence type="ECO:0008006" key="6">
    <source>
        <dbReference type="Google" id="ProtNLM"/>
    </source>
</evidence>
<evidence type="ECO:0000313" key="5">
    <source>
        <dbReference type="Proteomes" id="UP000231279"/>
    </source>
</evidence>
<dbReference type="Proteomes" id="UP000231279">
    <property type="component" value="Unassembled WGS sequence"/>
</dbReference>
<keyword evidence="2" id="KW-0812">Transmembrane</keyword>